<dbReference type="Pfam" id="PF03747">
    <property type="entry name" value="ADP_ribosyl_GH"/>
    <property type="match status" value="1"/>
</dbReference>
<reference evidence="2 3" key="1">
    <citation type="submission" date="2024-03" db="EMBL/GenBank/DDBJ databases">
        <title>Human intestinal bacterial collection.</title>
        <authorList>
            <person name="Pauvert C."/>
            <person name="Hitch T.C.A."/>
            <person name="Clavel T."/>
        </authorList>
    </citation>
    <scope>NUCLEOTIDE SEQUENCE [LARGE SCALE GENOMIC DNA]</scope>
    <source>
        <strain evidence="2 3">CLA-KB-H122</strain>
    </source>
</reference>
<keyword evidence="3" id="KW-1185">Reference proteome</keyword>
<dbReference type="RefSeq" id="WP_349094131.1">
    <property type="nucleotide sequence ID" value="NZ_JBBMFL010000007.1"/>
</dbReference>
<keyword evidence="2" id="KW-0378">Hydrolase</keyword>
<accession>A0ABV1GXA5</accession>
<keyword evidence="2" id="KW-0326">Glycosidase</keyword>
<organism evidence="2 3">
    <name type="scientific">Alistipes intestinihominis</name>
    <dbReference type="NCBI Taxonomy" id="3133172"/>
    <lineage>
        <taxon>Bacteria</taxon>
        <taxon>Pseudomonadati</taxon>
        <taxon>Bacteroidota</taxon>
        <taxon>Bacteroidia</taxon>
        <taxon>Bacteroidales</taxon>
        <taxon>Rikenellaceae</taxon>
        <taxon>Alistipes</taxon>
    </lineage>
</organism>
<dbReference type="Proteomes" id="UP001460202">
    <property type="component" value="Unassembled WGS sequence"/>
</dbReference>
<dbReference type="EMBL" id="JBBMFL010000007">
    <property type="protein sequence ID" value="MEQ2544839.1"/>
    <property type="molecule type" value="Genomic_DNA"/>
</dbReference>
<dbReference type="InterPro" id="IPR005502">
    <property type="entry name" value="Ribosyl_crysJ1"/>
</dbReference>
<evidence type="ECO:0000313" key="3">
    <source>
        <dbReference type="Proteomes" id="UP001460202"/>
    </source>
</evidence>
<protein>
    <submittedName>
        <fullName evidence="2">ADP-ribosylglycohydrolase family protein</fullName>
        <ecNumber evidence="2">3.2.2.-</ecNumber>
    </submittedName>
</protein>
<dbReference type="SUPFAM" id="SSF101478">
    <property type="entry name" value="ADP-ribosylglycohydrolase"/>
    <property type="match status" value="1"/>
</dbReference>
<comment type="caution">
    <text evidence="2">The sequence shown here is derived from an EMBL/GenBank/DDBJ whole genome shotgun (WGS) entry which is preliminary data.</text>
</comment>
<dbReference type="EC" id="3.2.2.-" evidence="2"/>
<evidence type="ECO:0000313" key="2">
    <source>
        <dbReference type="EMBL" id="MEQ2544839.1"/>
    </source>
</evidence>
<name>A0ABV1GXA5_9BACT</name>
<gene>
    <name evidence="2" type="ORF">WMO46_07760</name>
</gene>
<dbReference type="GO" id="GO:0016798">
    <property type="term" value="F:hydrolase activity, acting on glycosyl bonds"/>
    <property type="evidence" value="ECO:0007669"/>
    <property type="project" value="UniProtKB-KW"/>
</dbReference>
<evidence type="ECO:0000256" key="1">
    <source>
        <dbReference type="SAM" id="SignalP"/>
    </source>
</evidence>
<feature type="chain" id="PRO_5047418310" evidence="1">
    <location>
        <begin position="23"/>
        <end position="582"/>
    </location>
</feature>
<dbReference type="Gene3D" id="1.10.4080.10">
    <property type="entry name" value="ADP-ribosylation/Crystallin J1"/>
    <property type="match status" value="1"/>
</dbReference>
<sequence>MKKYALCLAMLLSLAALLPAQGAVRERRIALSEYADKVRAAWLGKMAGVGWGITTEFRYSHRLVPDSMMQPWRPEMVNEGYNQDDLYLSLLSLELLWEYGPEITSRQACLERLNRQFEYGGRNALVTQDGIAPPDLGHPHYKPTSDGCGYTCGADYSGIAAPGLPAVSVRFAATFGSDRCYGDGLYGGVFVGAMYCEAFFTEDLHCIVDAALRSIPEQSLLAQAVRDVVRWHRLYPDDWKHTWRLIMDKYWWNEENNWIAWPYGGVRKGINLDSKSMAAMSVMALLYGGGDLHRTMHIAVQGSEDSDCNASIAAGVLLASRGMKAVDEELLAALDRRRRFKYFARTFDDMVALTLDVARRVIPSFGGRIEELDGEEWIVVPVRGTDLRRTEYQSSKTPGPLTGARYTAAELDRLELLTDPGFENDDPAWSFFSDLRNNHILPVERVGRIEGVAENRARTGFCNALLGSWFRSGYPRANTRLFSGVRQLVRVAPEREYRLSCFVRTEGGGFGGKGVVRVLTPGGREMASVTFGDKPEWTRVGLGVASGGEDLLVVEIGFRGAEDRHMTLRIDDCSLKAKPAAR</sequence>
<dbReference type="Gene3D" id="2.60.120.260">
    <property type="entry name" value="Galactose-binding domain-like"/>
    <property type="match status" value="1"/>
</dbReference>
<dbReference type="InterPro" id="IPR036705">
    <property type="entry name" value="Ribosyl_crysJ1_sf"/>
</dbReference>
<proteinExistence type="predicted"/>
<feature type="signal peptide" evidence="1">
    <location>
        <begin position="1"/>
        <end position="22"/>
    </location>
</feature>
<keyword evidence="1" id="KW-0732">Signal</keyword>